<keyword evidence="1" id="KW-0547">Nucleotide-binding</keyword>
<sequence length="1767" mass="194654">MDVFAVRERLVRDYEEFVRGFLTIRDSRIRQHVEDAVRGGLLWPEAWLSLNPAFEPGGEIADLASPSGSGPDAGVLHAGCVDIFQIHGKPIRLHRHQRDALELARAEKSYVVTTGTGSGKSLTYLVPIVDHVLKVGTGGGLKAIIVYPMNALANSQFEALKGFIGQDTRVTCERYTSQESEEDRRRILENPPDILLTNYVMLDLILTRPHERRRLVDSAGGLRYLVLDELHTYRGRQGADVAMLVRRVREACNSPAVRCVGTSATLSTEGTREEQHAEIAKTASRLFGQEVLPKHVVDESLRRATADLPPDPVALAAAVNRTQLPDDLAGDPLASWAESQFGLDKPEKPGPGDVLPDGSLRLVRRKPRTLQQVAADLAALTSRPQQACEEALRATLLAGSDQRDEFDRPMFAFRLHQFVGKGDTVYVSLEAEDVRHVTTRRQLVHPEKPEAILVPLVFCRECGQEYLEVTHVAGRFKTDGGLNEAEDDEHGGYLYVSTASPWPRGADAVKDRLPESWLDPDGSLPKNRRDQLPEIVRVASDGRQLDDTAGGAGEGITAAFVRAPFRFCLNPGCRVSYESPRQQDFSKLSSLGSEGRSSATTVLSSSLLRVLRADEDLDAEARKLLAFTDNRQDASLQAGHFNDFVQVSLIRAALYRACEAAGPTGLTHDDLPRRVVEAMALPRERYAEAPRAKGSSQRENADQALRRVVEQRLYLDLQRGVRITMPNLEQAGLLVVGYRDLDEATADDDAWKGTSLAGLAVSVRERLISVLLDEMRRGLSVRTEALTDEGFEKTQTMAADHLNEQWRLEDSDRFVAPRLLPRAKRKHELRDDQYVSGRSAYGRYLRRELHRLTGHPWSVDDAEVEIGRILKVLSDGDPDTGEDGYGILHPVAESSERRGRNWQAGGQAGKKDADGVGYQLKASALVWKAGDGKKRAPDPLRITTGRDGGQPNRYFVELYQDRARELAGLFSAEHTAQVPAPLREEREHAFRDARLPVMFCSPTMELGVDISSLNAVMMRNVPPTPANYAQRSGRAGRQSQPALVVTYCTTGSAHDQYYFARSRKMVAGAVAPPRIDLSNQDLVTSHVQAIWLAECTAEPLGNSLVGVLEAAGDEPSLKLLPEVVAMLSDEDAARRAAGRVRRVLAETPEIVDDAPWYDEEWVDRTIRGALDNFNQACDRWRTLYRDAQRELDEANRLIKDVTTSGKALADAHSRHREASARLNLLRNSSTSLYQSDFYTYRYLASEGFLPGYSFPRLPVSAFIPAKRGKQVEGDYLSRPRFLAISEFGPGALVYHEGARYEVTKVARALRGDTGGQPRLDLESMKVCGRCGSWHPSTDDVCVSCGDELPAAMTNLLRMTTASTVRRSRISSDEEERRRQGYDIRTAVSLPADGADPRFEAHATAPDGAVLARLLYAGAAELRRLNIGLKRRRSKEPTGYRLDAATGRWARRKDQPTEPDDITASASSDAPVRGELVIPFVTDRRNALVLDWQGPMSWNERDAALASLQYALKRAIQAVYDLEDSELAAEALPTVRDRERILLYESAEGGAGVLRQLLADDGALSTVARTALDLLHFGLDGSDNNAPEGVDERCAKACYDCLLSYGNQPEHELLDRFAARPLLLALADSSTGLAEPALAQRAAPTRRPALTVAQSPTGPDGPSAGLAWVPMAATEAFIDWLRDRGHRLPDEVGALVAEADARLDLWYRSDYGDIAVFVRQSAADEPVDAGTADRLAALNWSVIEIGPEQEWAAQVARFPSVFGPGVAA</sequence>
<dbReference type="InterPro" id="IPR052511">
    <property type="entry name" value="ATP-dep_Helicase"/>
</dbReference>
<dbReference type="InterPro" id="IPR014001">
    <property type="entry name" value="Helicase_ATP-bd"/>
</dbReference>
<dbReference type="PANTHER" id="PTHR47962:SF5">
    <property type="entry name" value="ATP-DEPENDENT HELICASE LHR-RELATED"/>
    <property type="match status" value="1"/>
</dbReference>
<dbReference type="GO" id="GO:0005524">
    <property type="term" value="F:ATP binding"/>
    <property type="evidence" value="ECO:0007669"/>
    <property type="project" value="UniProtKB-KW"/>
</dbReference>
<feature type="coiled-coil region" evidence="3">
    <location>
        <begin position="1170"/>
        <end position="1204"/>
    </location>
</feature>
<dbReference type="GO" id="GO:0003677">
    <property type="term" value="F:DNA binding"/>
    <property type="evidence" value="ECO:0007669"/>
    <property type="project" value="TreeGrafter"/>
</dbReference>
<dbReference type="EMBL" id="JAEACQ010000194">
    <property type="protein sequence ID" value="MBL7628695.1"/>
    <property type="molecule type" value="Genomic_DNA"/>
</dbReference>
<evidence type="ECO:0000259" key="6">
    <source>
        <dbReference type="PROSITE" id="PS51194"/>
    </source>
</evidence>
<dbReference type="PANTHER" id="PTHR47962">
    <property type="entry name" value="ATP-DEPENDENT HELICASE LHR-RELATED-RELATED"/>
    <property type="match status" value="1"/>
</dbReference>
<dbReference type="Pfam" id="PF00270">
    <property type="entry name" value="DEAD"/>
    <property type="match status" value="1"/>
</dbReference>
<feature type="region of interest" description="Disordered" evidence="4">
    <location>
        <begin position="514"/>
        <end position="533"/>
    </location>
</feature>
<dbReference type="CDD" id="cd17923">
    <property type="entry name" value="DEXHc_Hrq1-like"/>
    <property type="match status" value="1"/>
</dbReference>
<organism evidence="7 8">
    <name type="scientific">Frankia nepalensis</name>
    <dbReference type="NCBI Taxonomy" id="1836974"/>
    <lineage>
        <taxon>Bacteria</taxon>
        <taxon>Bacillati</taxon>
        <taxon>Actinomycetota</taxon>
        <taxon>Actinomycetes</taxon>
        <taxon>Frankiales</taxon>
        <taxon>Frankiaceae</taxon>
        <taxon>Frankia</taxon>
    </lineage>
</organism>
<name>A0A937UQX6_9ACTN</name>
<keyword evidence="8" id="KW-1185">Reference proteome</keyword>
<evidence type="ECO:0000256" key="1">
    <source>
        <dbReference type="ARBA" id="ARBA00022741"/>
    </source>
</evidence>
<dbReference type="Pfam" id="PF00271">
    <property type="entry name" value="Helicase_C"/>
    <property type="match status" value="1"/>
</dbReference>
<dbReference type="PROSITE" id="PS51192">
    <property type="entry name" value="HELICASE_ATP_BIND_1"/>
    <property type="match status" value="1"/>
</dbReference>
<evidence type="ECO:0000256" key="2">
    <source>
        <dbReference type="ARBA" id="ARBA00022840"/>
    </source>
</evidence>
<evidence type="ECO:0000313" key="7">
    <source>
        <dbReference type="EMBL" id="MBL7628695.1"/>
    </source>
</evidence>
<dbReference type="Pfam" id="PF09369">
    <property type="entry name" value="MZB"/>
    <property type="match status" value="1"/>
</dbReference>
<dbReference type="InterPro" id="IPR001650">
    <property type="entry name" value="Helicase_C-like"/>
</dbReference>
<reference evidence="7" key="1">
    <citation type="submission" date="2020-12" db="EMBL/GenBank/DDBJ databases">
        <title>Genomic characterization of non-nitrogen-fixing Frankia strains.</title>
        <authorList>
            <person name="Carlos-Shanley C."/>
            <person name="Guerra T."/>
            <person name="Hahn D."/>
        </authorList>
    </citation>
    <scope>NUCLEOTIDE SEQUENCE</scope>
    <source>
        <strain evidence="7">CN6</strain>
    </source>
</reference>
<gene>
    <name evidence="7" type="ORF">I7412_16360</name>
</gene>
<dbReference type="InterPro" id="IPR027417">
    <property type="entry name" value="P-loop_NTPase"/>
</dbReference>
<dbReference type="Proteomes" id="UP000604475">
    <property type="component" value="Unassembled WGS sequence"/>
</dbReference>
<dbReference type="SUPFAM" id="SSF52540">
    <property type="entry name" value="P-loop containing nucleoside triphosphate hydrolases"/>
    <property type="match status" value="2"/>
</dbReference>
<dbReference type="InterPro" id="IPR018973">
    <property type="entry name" value="MZB"/>
</dbReference>
<keyword evidence="3" id="KW-0175">Coiled coil</keyword>
<evidence type="ECO:0000256" key="3">
    <source>
        <dbReference type="SAM" id="Coils"/>
    </source>
</evidence>
<comment type="caution">
    <text evidence="7">The sequence shown here is derived from an EMBL/GenBank/DDBJ whole genome shotgun (WGS) entry which is preliminary data.</text>
</comment>
<accession>A0A937UQX6</accession>
<dbReference type="RefSeq" id="WP_202999571.1">
    <property type="nucleotide sequence ID" value="NZ_JADWYU010000094.1"/>
</dbReference>
<feature type="domain" description="Helicase C-terminal" evidence="6">
    <location>
        <begin position="936"/>
        <end position="1083"/>
    </location>
</feature>
<proteinExistence type="predicted"/>
<dbReference type="InterPro" id="IPR011545">
    <property type="entry name" value="DEAD/DEAH_box_helicase_dom"/>
</dbReference>
<protein>
    <submittedName>
        <fullName evidence="7">DEAD/DEAH box helicase</fullName>
    </submittedName>
</protein>
<evidence type="ECO:0000259" key="5">
    <source>
        <dbReference type="PROSITE" id="PS51192"/>
    </source>
</evidence>
<dbReference type="SMART" id="SM00490">
    <property type="entry name" value="HELICc"/>
    <property type="match status" value="1"/>
</dbReference>
<dbReference type="PROSITE" id="PS51194">
    <property type="entry name" value="HELICASE_CTER"/>
    <property type="match status" value="1"/>
</dbReference>
<evidence type="ECO:0000313" key="8">
    <source>
        <dbReference type="Proteomes" id="UP000604475"/>
    </source>
</evidence>
<dbReference type="Gene3D" id="3.40.50.300">
    <property type="entry name" value="P-loop containing nucleotide triphosphate hydrolases"/>
    <property type="match status" value="2"/>
</dbReference>
<keyword evidence="7" id="KW-0347">Helicase</keyword>
<dbReference type="GO" id="GO:0016887">
    <property type="term" value="F:ATP hydrolysis activity"/>
    <property type="evidence" value="ECO:0007669"/>
    <property type="project" value="TreeGrafter"/>
</dbReference>
<keyword evidence="7" id="KW-0378">Hydrolase</keyword>
<feature type="domain" description="Helicase ATP-binding" evidence="5">
    <location>
        <begin position="101"/>
        <end position="284"/>
    </location>
</feature>
<dbReference type="GO" id="GO:0004386">
    <property type="term" value="F:helicase activity"/>
    <property type="evidence" value="ECO:0007669"/>
    <property type="project" value="UniProtKB-KW"/>
</dbReference>
<evidence type="ECO:0000256" key="4">
    <source>
        <dbReference type="SAM" id="MobiDB-lite"/>
    </source>
</evidence>
<keyword evidence="2" id="KW-0067">ATP-binding</keyword>
<feature type="region of interest" description="Disordered" evidence="4">
    <location>
        <begin position="1435"/>
        <end position="1467"/>
    </location>
</feature>
<dbReference type="SMART" id="SM00487">
    <property type="entry name" value="DEXDc"/>
    <property type="match status" value="1"/>
</dbReference>